<protein>
    <recommendedName>
        <fullName evidence="3">Twin-arginine translocation pathway signal protein</fullName>
    </recommendedName>
</protein>
<dbReference type="RefSeq" id="WP_147936486.1">
    <property type="nucleotide sequence ID" value="NZ_VPFD01000026.1"/>
</dbReference>
<keyword evidence="2" id="KW-1185">Reference proteome</keyword>
<evidence type="ECO:0008006" key="3">
    <source>
        <dbReference type="Google" id="ProtNLM"/>
    </source>
</evidence>
<comment type="caution">
    <text evidence="1">The sequence shown here is derived from an EMBL/GenBank/DDBJ whole genome shotgun (WGS) entry which is preliminary data.</text>
</comment>
<reference evidence="1 2" key="1">
    <citation type="submission" date="2019-08" db="EMBL/GenBank/DDBJ databases">
        <title>Massilia golmudensis sp. nov., isolated from sand in the Qinghai-Tibetan Plateau.</title>
        <authorList>
            <person name="Zhang B."/>
        </authorList>
    </citation>
    <scope>NUCLEOTIDE SEQUENCE [LARGE SCALE GENOMIC DNA]</scope>
    <source>
        <strain evidence="1 2">GEM5</strain>
    </source>
</reference>
<dbReference type="EMBL" id="VPFD01000026">
    <property type="protein sequence ID" value="TXF97463.1"/>
    <property type="molecule type" value="Genomic_DNA"/>
</dbReference>
<dbReference type="AlphaFoldDB" id="A0A5C7FP41"/>
<evidence type="ECO:0000313" key="2">
    <source>
        <dbReference type="Proteomes" id="UP000321413"/>
    </source>
</evidence>
<gene>
    <name evidence="1" type="ORF">FVD38_20395</name>
</gene>
<name>A0A5C7FP41_9BURK</name>
<organism evidence="1 2">
    <name type="scientific">Massilia arenae</name>
    <dbReference type="NCBI Taxonomy" id="2603288"/>
    <lineage>
        <taxon>Bacteria</taxon>
        <taxon>Pseudomonadati</taxon>
        <taxon>Pseudomonadota</taxon>
        <taxon>Betaproteobacteria</taxon>
        <taxon>Burkholderiales</taxon>
        <taxon>Oxalobacteraceae</taxon>
        <taxon>Telluria group</taxon>
        <taxon>Massilia</taxon>
    </lineage>
</organism>
<dbReference type="InterPro" id="IPR006311">
    <property type="entry name" value="TAT_signal"/>
</dbReference>
<sequence>MANSRNTRNKSGSGSGNTSRRTFLAVGGLAALALGAGGAWYRVTHRQTPHGFALDGEARAALHAIAPAILDGALAHDPGRRQRQLGAAIDAVEAAIRGLPQATQEEVQDLFGLLALRPARRLLTGVPTGWESADIAHVSAFLQEWRVHRLKLMRSAYGALHDLVLGAWYAQPASWEAIGYPGPPRVPA</sequence>
<proteinExistence type="predicted"/>
<dbReference type="PROSITE" id="PS51318">
    <property type="entry name" value="TAT"/>
    <property type="match status" value="1"/>
</dbReference>
<evidence type="ECO:0000313" key="1">
    <source>
        <dbReference type="EMBL" id="TXF97463.1"/>
    </source>
</evidence>
<dbReference type="Proteomes" id="UP000321413">
    <property type="component" value="Unassembled WGS sequence"/>
</dbReference>
<accession>A0A5C7FP41</accession>